<evidence type="ECO:0000313" key="4">
    <source>
        <dbReference type="Proteomes" id="UP000078560"/>
    </source>
</evidence>
<feature type="region of interest" description="Disordered" evidence="1">
    <location>
        <begin position="2642"/>
        <end position="2670"/>
    </location>
</feature>
<evidence type="ECO:0008006" key="5">
    <source>
        <dbReference type="Google" id="ProtNLM"/>
    </source>
</evidence>
<keyword evidence="2" id="KW-0472">Membrane</keyword>
<protein>
    <recommendedName>
        <fullName evidence="5">Spatacsin C-terminal domain-containing protein</fullName>
    </recommendedName>
</protein>
<evidence type="ECO:0000256" key="1">
    <source>
        <dbReference type="SAM" id="MobiDB-lite"/>
    </source>
</evidence>
<feature type="region of interest" description="Disordered" evidence="1">
    <location>
        <begin position="1573"/>
        <end position="1593"/>
    </location>
</feature>
<dbReference type="EMBL" id="FLQU01000493">
    <property type="protein sequence ID" value="SBS86437.1"/>
    <property type="molecule type" value="Genomic_DNA"/>
</dbReference>
<organism evidence="3 4">
    <name type="scientific">Plasmodium ovale curtisi</name>
    <dbReference type="NCBI Taxonomy" id="864141"/>
    <lineage>
        <taxon>Eukaryota</taxon>
        <taxon>Sar</taxon>
        <taxon>Alveolata</taxon>
        <taxon>Apicomplexa</taxon>
        <taxon>Aconoidasida</taxon>
        <taxon>Haemosporida</taxon>
        <taxon>Plasmodiidae</taxon>
        <taxon>Plasmodium</taxon>
        <taxon>Plasmodium (Plasmodium)</taxon>
    </lineage>
</organism>
<sequence length="5781" mass="685113">MDEIVCLKLLKTRKGRNKNNAYTILPNECNDIIALLYIKNDISNEEKSFKLCYNLLNNYSSDFCLNNSTTTCFWVYCDKDIFTKGKRAKRQIPVLVKMPTCKKSKAAKPRNGRTEKISQQNDRLNFYNFAHIKRTSVRLDNREIMYSKKERNRSRRIIKICIIQDNSITFDIYKNTRECINEKNTLYNHYITFEKLFHFAISINKNLSILESLSEKFVKIILKNESLHVKKILALQNILMNKNLSILESLSEKFVKIILKNESLHVKKILALQNILMNVDNYIYFKKCICRNGFLFLLTLTPQQFLLIFNGETPYLAININKHVLTFFNDFEVSHDSSSVLLMDVHNQMWFLDLKMYCDSILEEGKDVNFLRKRTKIKNVKMYSLYCKEEPLTCHEIYEGKKDLKKCWEEEHNYKWFPKNDIKCIFECYFPDHFELIQKRIYLYKNFRKDNDYSISIKNYQYLEYSKYIQIIREIKNVILGKQNLYQSTNRFEVSNEKGKNYRQNYDMFYFYIKNEVASCYLNTSRNHNNFDCIYNEHGAHGIDNIPLQFRRGEINEENPQTTGVLRKTIDFCMEKKYAIMQNEDIYKSVTSGKRLQWRSGNDWGNAMWRGSRHFIGEGSLWGNFCGRDFFFNNENATKKEERWRVMVPIDTDNSHFVQKEKGVKLEESINSLNVILPKYMQHIHMYRQYVDVKKLLIIRGFQNWCKKDYSIVEKEKIKRNKNFLYNRKLENIKISTCKDYFFIQLFFPNEDKRKNKNYVIVLRKKKKVKFLCILKNFTYFYVKNETYAILHFDNTLCKVIFKNHINTLISIGVFNVRNKAEEILKLNHFKRHYYYIIMIYNGFLNKDIILVKKSLNILSFKETLLLCRILFHYIWNNFNMEIIYFYFVDYFSFINHIWKKKYKWKIRQFAREINIKKEFIKIYFSLVVKNVSDVVDNIGKKLLCFHDTIDFKNSITNNIFDVTQKGGMNNYSLTFCNTREEKSFKIYKKVVYNGEENNPNLKKISNSLHTKREEIDTHERYAMKEEEIYNDKFVCTLGQRKPQMSRGKCDNVNKNHRKNSTLVLKPDCDMNNAIDGSFQMGNSFSSNGKRQSGVFLHDVMTITCAEKDTQMFSNYNLKRCGESNHNVIYHSIKNDDSHSIPPRSNLPHSDLPRRNIPHSNPSRSNIPHDNTSHSDKMKMFEVIHFEKACLLERHNLFLNRKYSMEICSTTLQFIILFMEKFRKRNLRRGSCNNRGENKIFLEMNKYVYFIKILMNILLENNTTDINEKKIKKRSVSRTNVWEDQKMFYHSNGKHCEFDFFNSTYMNVYNVYDVMSKILYVKKSPTDKLNRLLFRQDKEERSANSGREKHSGISRTYGENAKSYLKEEGYDIKKNRFSEEGRSLYIGSPLTAYAHSNTCSQMNVKSKMAELYQKNTMELKGVLCREIIHSEGKNEIMGIRNVDSDSKGCNRAETWEDLLFYLSYCFMVCTKTKKKLPYFNMKDVYYGDVMKSNVLISDNSTFNYIVYDILSNNNLSMIIYYIYSKKIEFFFNFTLLYFNYNILHNFLAKYRNKFIKNFHYCITRKSDLRKDSQKEDDTFKMGESHQVSNKAEEERKQNNAEYDLFFNKLMNAVINNSGIMINKEQMYNYHTIVNYFFGGNSNGDTLLKREKIHIAANNDNVGAEIRANRAHIAGREKNGIRESDNHDEQDNLGCVCGKLCNGSGKNIRETILRTYGMYDTLRDSFTKLENEVDVRKMHTIFNFQCSMKSILKTNLVNIVLAIYKLIIRDRRKMQCSNYFRKQIMHHLIKNVKIPFSYIHFNPHKILTNYYGSIIYRLLCSNIDTYLNVCIYILKVLCVDVLHFLKIIAFNTLKKYIRNKLLLFLRKNSCSFNKKEERNISFISFLEIFYRNSSYITEHNIAYTNYIFNRNAFKLYKDTNFLKRFKRKLHHNAYNYLHDVVYKEKDIFHILNHLNMYNESSNSSLQFANYFNHSSFFFAPFLMQNFFRIYTVHKEHTKKKEKKQFHFITHFGKVFLGKKMNHRWRRTRGKIGNIGNIWCFKMVKKWIIKCAFIVRKRKLVYQVDSVGYSPLVGGTRLRYNVGAPIKILTAKITDFYDQKGKRKDYSEKCGEINKGSNNKGDSSLKEYLTTQKGKYRISVSKKDLVQNSPNRGSNIEKVRKLMKTPQVHCISLNNEIKCMNKLYYCYVRNRKGNENVVTFHMAKNWMKLKGEEVDDLMFISYQKVNTNVIKEKLKIRMNSYLNYVKEKKEKGYYDFANYDNECYCYTCYEGGKKHQGRVKHKKGKTKIQVDYNYSNVDTLDEFVLHNNHIIENISDLVYKDKVIPNDKYVQCSYVNSTFLLERKGFKENKGEKYFIQKGNTLIKDPAEQRDNCTTAFKRGGKKIHYVPPSLNRGTAVRDKTNYNYRLTPCEIPSSGSYLCCSLVMLKTVNKCIMVRIVLENRGLNFLFFLMKYFFGKAYGKSSVSNACAASNASEVCARGDGRGRVKGESDSRTEGANYVKFKKAGEIPLNPVFDLRKHQILHCKEEPLDGSEKRRMKNSIRCEDVEKKRIYKRILLKNCNGRKTKIEVKNLFYELVKVIDIKSYNSSIFLHILEYYSDNNNMSAVFVLLLTLKCFSANFFKTMHKSANFNFYEMVKIVRKNGGKKGDYEKRSSQSDEKKNRKTSSYHKSNVTRGSNIYSSLRVGEKNFLKIINYIQNDLRDKSTCYMYDHIESSLESLGIFLHKFDFLYKIKIFLICPCAGRSISRGHSKRCHIADIVRTRLVASREKKYSAKSEKTLHVFTSNDLRKEKKGIHVYYNIMVKLSRNFLCFNYLSYQDICNKFNVHVYFGNTESLLQYRKKYISYNRINYLHMYILIYFITNQSLTSMYFFILKNGTIFQTFKNCNYLMKKIYKGEKNIPIFEHRSDLCLSYIPCYVYSQLPKSLLALSLYNSAILFQQEVQIYLRREAQKGEEDSCKKNSEVKVEHVPGEEIQMCKKEYLYTHTILHMKRENTYKGEIEEGYDVVSKKRDIYELFLRRDEDNISYMPLQLLSLLNVKLFFCIFAFSNVDIFDFKKNKQSNPLYINIYYFKKLAKCFMPSVYEAYFTCKTRLKRGIKRKLEKEKGRKKNTFKLAIQNLKKYKENYLKVQREENPCNDSKLNKSVSRDRCRNEGNIGGITDKYRTNFCFENLLLIKEINGSENYGRKDNFKLVTKICKMMEPKGCNSGKKHIYNDTAQFDQCYDFFTYNKDMSLKIILEKTVDEKFFKTYFLPFSIFENLFKRVSQNISCSNLLFYKSDKDVNQNCGKNYAKRKGAMPNSLHLFCNNILKENKMIEREYSHRKFLSYFRKRLKMEDYNRSMKKSEDAKVMRNTTKEEMEKGNVTQSNKHITYENDTHTDNTFGGKNKINHLKKNRFYFLKHFDVKYFLISCQPLIAYHILILNTIFYRYEKPMNLQSYLRINEYNVTQLNDYVLNNVVNFPLNLDEELKNIINCICLELSIFYFRNNDILCSILCFLDLCNVNIEKLKMYILCMKSIYYYFKKNSKKKIFYDKWVRKCIDFLHMEKFSEIDFYNRKKTVFYKIFPITEVNFYDLFKKSFNELIVIKLFLELSKEGERGSNRPGAGTKIVMKFGSYCADGRGISAGILTKEDLSVVRGKCAHIQYGDGVDCDDYDGSTLYQDETRKLNFVKGDTFVEEAGEKHKETTLPGGETFFGEANTSTKPLEENQTNKPAVGEDYYVCNEKTGKFFILILLEKSIQYRIREKKKKKKKKYFNDLLNIISLYCKVNNVHQPLTLLHILSRKNDIFIFFYECIDKIIDIKTCQDIINLYTKNKYTKRHIITFLSHVRRNVHMIMKFQEGVKNVHSAGSLESDPRSDHRKGNRTGDEYTLKLLEGIRSIFIGNKHIYDAEGIIKNSNKTVLELLYTIIYNNFDYRRVRAVIEQVLMTNRYYTKFYLYLTAYVQFTFRKDYSFSFEKGIKKILGKKYMEVCSPIVNFKKYENMYGKKFDSYCDFKNFLIFIKKKREEYTNLIIMLKNVWFFLQISGYLLFLKNMELVDVNTLTFFTFIQKLREYKINRLDLFFNLIKKEETTYIFIFFLLSNGIFNLLGRFLYLFHFNEPIVCLCNFVKCIYGYRFSKAEYHLKKHYNKYISNRTTAEESLYYIFFTHVINYVLMNYPNVRYIVLKMLLKTKQDCKYVFDFYTYKTFYALNLRKGMYPDIFQTCEELIRKKKFRYIKGMLSKIYALVDDSSLYSFRYNEGYIKLSRIVLLHYTCFKNFLHIIKEKKYVDNYVFLLYKVSQSFFYSNVIFLLFLLNYSYTCQSKLGIYEQAAILLLCIFIINTLKGESKEKSGKQRKGICMLDYVKEKIVSVKRLFCRNCRVEETTAWKDTVEKSTGDNTTVGKTTARRGRSSKLCILSFLPLSKEECEEIFLFKEYNENRKKHMKQYKGQFPNFEICHEYENLNKQFYNYSENYLNSFNKNINVIRCLCICKNTLNILKWKVIYLLSISTKNKIRIPFDELNISHIESILKIINKSKNENVIVHVHSIKGKKQTISDTKARKKLRVIYALCENVDEDCNIDKKNCSHLLTKQRGSIAPFCENINESRRLDSNCYTNDRNNYTSVGNTYKEKNRGIPNMETYNQRMILKENEKEGGNKNGGSSSIHYDFIFSVKKHTKMVQLRDNINIFISIFMCINNLINNFEIVKAQRVIDMIDIQSVYRKIKVGEKKALMEKKKKSYKTAQSYSSKGCNKSSSAKKDKKVKNATTYATKIANSYSVFSECLNSEENPEDQRLQEKETYKSCIPLSKIRNCYLNRKKEIDIRKNLEVKLNCKYDKSFLQIDEIYKYIYYNSICALLIFYYLCIDKESGLQLINSFPSQMLKKKSAFTSFEHFIEISKSECSCDIYKFIVVSQLLFTIKKKTFLIVRPIFSSSNDERSLLMMLSCVLKNFMNINGKCFDVSLCTKFVYLFGSRMNIVATNLLIYHSFVSLLMANFHRCKSGRSSIRGGVGIDNIAPTHLPVQRKGVTKKGSRRNLTKSKMERENAKDAILIYYECSQEFLSKYTNLVITNECNLTHENFYFSSILDAYFYLFKMLRRGSYCKRGRGKRQGKRETWGEVETREQGKQVIQVERGTCDMYARRGSRRKTRRYHCFSGYFHKLLFNVDRGDPLFTSSIFSNMVCMYRSDGVVLPLEVEVEILLFLYKIACKFTSEAHIMKVKNIIRKRVSTYVRRRKLYLVFRLLVGINEYDKLDFLFKLLFESNSIFDFLKYSKNIFLSVNAYNFNCDLSVSLNSDCLVHNERVCRYKSTFNTIYQHDHGKKNVCLKTTNSVNGNLCNGSTPGAEGAYAIGRRAKIEFVEESSTHSSNGTNYHIQNGKDERADNVCNLLNILQRVYIVEKKQRESRQNSQMNISHNFNGMHFSDLITLYESNYVRTFLQNASASAFFSPSYLFYDDGVFAYILSTYITSYCKEFGKGDVEILTQIYRKIGLKHELYELLKRETESCLKIVSGDKDVFDDINKLNTIILCLNVLHHCSVLLLEVQNLQEYNYNLNVIYLLILQLKYIYLYKKQNLQISKNSNFSSYINNYIELNSLKNSIICEENIHKVFENILQDSIPNCDYKINFLDLSLENFITLIEKHPTFYETLILLKAYENNYDDLVYSFIPKILFIQVVIYDNRKYLLDYCSYSCIDKNMLKYIVKLFKVNSLHLKVHKNFPTKKYKYITIKKNMFTFNFSSYILSAININYATEDEKRKIWNYERHVLSLKYILSQITNVYYRMQVCKKLGADFNDVHYECKNILNLTMN</sequence>
<feature type="compositionally biased region" description="Polar residues" evidence="1">
    <location>
        <begin position="1158"/>
        <end position="1170"/>
    </location>
</feature>
<keyword evidence="2" id="KW-1133">Transmembrane helix</keyword>
<feature type="compositionally biased region" description="Basic and acidic residues" evidence="1">
    <location>
        <begin position="2643"/>
        <end position="2658"/>
    </location>
</feature>
<feature type="region of interest" description="Disordered" evidence="1">
    <location>
        <begin position="1134"/>
        <end position="1172"/>
    </location>
</feature>
<proteinExistence type="predicted"/>
<feature type="transmembrane region" description="Helical" evidence="2">
    <location>
        <begin position="4267"/>
        <end position="4290"/>
    </location>
</feature>
<feature type="transmembrane region" description="Helical" evidence="2">
    <location>
        <begin position="4136"/>
        <end position="4153"/>
    </location>
</feature>
<name>A0A1A8W5K8_PLAOA</name>
<dbReference type="Proteomes" id="UP000078560">
    <property type="component" value="Unassembled WGS sequence"/>
</dbReference>
<accession>A0A1A8W5K8</accession>
<reference evidence="4" key="1">
    <citation type="submission" date="2016-05" db="EMBL/GenBank/DDBJ databases">
        <authorList>
            <person name="Naeem Raeece"/>
        </authorList>
    </citation>
    <scope>NUCLEOTIDE SEQUENCE [LARGE SCALE GENOMIC DNA]</scope>
</reference>
<evidence type="ECO:0000256" key="2">
    <source>
        <dbReference type="SAM" id="Phobius"/>
    </source>
</evidence>
<evidence type="ECO:0000313" key="3">
    <source>
        <dbReference type="EMBL" id="SBS86437.1"/>
    </source>
</evidence>
<feature type="transmembrane region" description="Helical" evidence="2">
    <location>
        <begin position="4007"/>
        <end position="4026"/>
    </location>
</feature>
<gene>
    <name evidence="3" type="ORF">POVCU2_0037180</name>
</gene>
<feature type="compositionally biased region" description="Basic and acidic residues" evidence="1">
    <location>
        <begin position="1573"/>
        <end position="1583"/>
    </location>
</feature>
<keyword evidence="2" id="KW-0812">Transmembrane</keyword>
<feature type="transmembrane region" description="Helical" evidence="2">
    <location>
        <begin position="4069"/>
        <end position="4089"/>
    </location>
</feature>